<organism evidence="8 9">
    <name type="scientific">Xyrichtys novacula</name>
    <name type="common">Pearly razorfish</name>
    <name type="synonym">Hemipteronotus novacula</name>
    <dbReference type="NCBI Taxonomy" id="13765"/>
    <lineage>
        <taxon>Eukaryota</taxon>
        <taxon>Metazoa</taxon>
        <taxon>Chordata</taxon>
        <taxon>Craniata</taxon>
        <taxon>Vertebrata</taxon>
        <taxon>Euteleostomi</taxon>
        <taxon>Actinopterygii</taxon>
        <taxon>Neopterygii</taxon>
        <taxon>Teleostei</taxon>
        <taxon>Neoteleostei</taxon>
        <taxon>Acanthomorphata</taxon>
        <taxon>Eupercaria</taxon>
        <taxon>Labriformes</taxon>
        <taxon>Labridae</taxon>
        <taxon>Xyrichtys</taxon>
    </lineage>
</organism>
<dbReference type="GO" id="GO:0009897">
    <property type="term" value="C:external side of plasma membrane"/>
    <property type="evidence" value="ECO:0007669"/>
    <property type="project" value="TreeGrafter"/>
</dbReference>
<dbReference type="PANTHER" id="PTHR24100:SF151">
    <property type="entry name" value="ICOS LIGAND"/>
    <property type="match status" value="1"/>
</dbReference>
<dbReference type="Proteomes" id="UP001178508">
    <property type="component" value="Chromosome 3"/>
</dbReference>
<keyword evidence="5" id="KW-0325">Glycoprotein</keyword>
<dbReference type="GO" id="GO:0005102">
    <property type="term" value="F:signaling receptor binding"/>
    <property type="evidence" value="ECO:0007669"/>
    <property type="project" value="TreeGrafter"/>
</dbReference>
<keyword evidence="6" id="KW-0393">Immunoglobulin domain</keyword>
<evidence type="ECO:0000256" key="6">
    <source>
        <dbReference type="ARBA" id="ARBA00023319"/>
    </source>
</evidence>
<protein>
    <submittedName>
        <fullName evidence="8">Butyrophilin subfamily 2 member A1-like</fullName>
    </submittedName>
</protein>
<dbReference type="GO" id="GO:0050863">
    <property type="term" value="P:regulation of T cell activation"/>
    <property type="evidence" value="ECO:0007669"/>
    <property type="project" value="UniProtKB-ARBA"/>
</dbReference>
<keyword evidence="9" id="KW-1185">Reference proteome</keyword>
<sequence length="148" mass="15896">MSLPSALFKSCVCVSLPSGASEVIFPKETIHAVIGGSVTLSAQVVPLENLMNAKVNVSKALTNEIVHLYRDGKDHLVQQSPQYKTRTALNHAHLEGGNVTLDISKLTLNDSGFYRLTVVKGSGSEQLITGCNITLSVGKHVFIHIKTT</sequence>
<dbReference type="FunFam" id="2.60.40.10:FF:000142">
    <property type="entry name" value="V-set domain-containing T-cell activation inhibitor 1"/>
    <property type="match status" value="1"/>
</dbReference>
<dbReference type="Pfam" id="PF07686">
    <property type="entry name" value="V-set"/>
    <property type="match status" value="1"/>
</dbReference>
<evidence type="ECO:0000256" key="3">
    <source>
        <dbReference type="ARBA" id="ARBA00023136"/>
    </source>
</evidence>
<accession>A0AAV1EVJ4</accession>
<dbReference type="InterPro" id="IPR013783">
    <property type="entry name" value="Ig-like_fold"/>
</dbReference>
<evidence type="ECO:0000256" key="1">
    <source>
        <dbReference type="ARBA" id="ARBA00004370"/>
    </source>
</evidence>
<evidence type="ECO:0000313" key="8">
    <source>
        <dbReference type="EMBL" id="CAJ1052848.1"/>
    </source>
</evidence>
<dbReference type="GO" id="GO:0001817">
    <property type="term" value="P:regulation of cytokine production"/>
    <property type="evidence" value="ECO:0007669"/>
    <property type="project" value="TreeGrafter"/>
</dbReference>
<gene>
    <name evidence="8" type="ORF">XNOV1_A029504</name>
</gene>
<name>A0AAV1EVJ4_XYRNO</name>
<evidence type="ECO:0000313" key="9">
    <source>
        <dbReference type="Proteomes" id="UP001178508"/>
    </source>
</evidence>
<keyword evidence="2" id="KW-0732">Signal</keyword>
<evidence type="ECO:0000256" key="5">
    <source>
        <dbReference type="ARBA" id="ARBA00023180"/>
    </source>
</evidence>
<keyword evidence="3" id="KW-0472">Membrane</keyword>
<dbReference type="InterPro" id="IPR013106">
    <property type="entry name" value="Ig_V-set"/>
</dbReference>
<comment type="subcellular location">
    <subcellularLocation>
        <location evidence="1">Membrane</location>
    </subcellularLocation>
</comment>
<dbReference type="GO" id="GO:0050852">
    <property type="term" value="P:T cell receptor signaling pathway"/>
    <property type="evidence" value="ECO:0007669"/>
    <property type="project" value="TreeGrafter"/>
</dbReference>
<evidence type="ECO:0000256" key="4">
    <source>
        <dbReference type="ARBA" id="ARBA00023157"/>
    </source>
</evidence>
<dbReference type="Gene3D" id="2.60.40.10">
    <property type="entry name" value="Immunoglobulins"/>
    <property type="match status" value="1"/>
</dbReference>
<proteinExistence type="predicted"/>
<feature type="domain" description="Immunoglobulin V-set" evidence="7">
    <location>
        <begin position="28"/>
        <end position="125"/>
    </location>
</feature>
<dbReference type="SUPFAM" id="SSF48726">
    <property type="entry name" value="Immunoglobulin"/>
    <property type="match status" value="1"/>
</dbReference>
<dbReference type="PANTHER" id="PTHR24100">
    <property type="entry name" value="BUTYROPHILIN"/>
    <property type="match status" value="1"/>
</dbReference>
<evidence type="ECO:0000256" key="2">
    <source>
        <dbReference type="ARBA" id="ARBA00022729"/>
    </source>
</evidence>
<keyword evidence="4" id="KW-1015">Disulfide bond</keyword>
<dbReference type="GO" id="GO:1903037">
    <property type="term" value="P:regulation of leukocyte cell-cell adhesion"/>
    <property type="evidence" value="ECO:0007669"/>
    <property type="project" value="UniProtKB-ARBA"/>
</dbReference>
<evidence type="ECO:0000259" key="7">
    <source>
        <dbReference type="Pfam" id="PF07686"/>
    </source>
</evidence>
<reference evidence="8" key="1">
    <citation type="submission" date="2023-08" db="EMBL/GenBank/DDBJ databases">
        <authorList>
            <person name="Alioto T."/>
            <person name="Alioto T."/>
            <person name="Gomez Garrido J."/>
        </authorList>
    </citation>
    <scope>NUCLEOTIDE SEQUENCE</scope>
</reference>
<dbReference type="InterPro" id="IPR036179">
    <property type="entry name" value="Ig-like_dom_sf"/>
</dbReference>
<dbReference type="InterPro" id="IPR050504">
    <property type="entry name" value="IgSF_BTN/MOG"/>
</dbReference>
<dbReference type="AlphaFoldDB" id="A0AAV1EVJ4"/>
<dbReference type="EMBL" id="OY660866">
    <property type="protein sequence ID" value="CAJ1052848.1"/>
    <property type="molecule type" value="Genomic_DNA"/>
</dbReference>